<dbReference type="GO" id="GO:0003676">
    <property type="term" value="F:nucleic acid binding"/>
    <property type="evidence" value="ECO:0007669"/>
    <property type="project" value="InterPro"/>
</dbReference>
<evidence type="ECO:0000313" key="2">
    <source>
        <dbReference type="Proteomes" id="UP000499080"/>
    </source>
</evidence>
<sequence>MQIVPKLPQRVVFAVKMLSRIENEYDFLNPIIFSDEATFHVSNKANISTTAEFGAQKIPISTGLGKKQSKNQCGRALLHDTVIGPFFFADTSVTANIYLDIMQSYAIPQMQHLQPTDTFEQDAGARMFEHFAGTGLPAGYPQGY</sequence>
<protein>
    <recommendedName>
        <fullName evidence="3">Tc1-like transposase DDE domain-containing protein</fullName>
    </recommendedName>
</protein>
<evidence type="ECO:0008006" key="3">
    <source>
        <dbReference type="Google" id="ProtNLM"/>
    </source>
</evidence>
<organism evidence="1 2">
    <name type="scientific">Araneus ventricosus</name>
    <name type="common">Orbweaver spider</name>
    <name type="synonym">Epeira ventricosa</name>
    <dbReference type="NCBI Taxonomy" id="182803"/>
    <lineage>
        <taxon>Eukaryota</taxon>
        <taxon>Metazoa</taxon>
        <taxon>Ecdysozoa</taxon>
        <taxon>Arthropoda</taxon>
        <taxon>Chelicerata</taxon>
        <taxon>Arachnida</taxon>
        <taxon>Araneae</taxon>
        <taxon>Araneomorphae</taxon>
        <taxon>Entelegynae</taxon>
        <taxon>Araneoidea</taxon>
        <taxon>Araneidae</taxon>
        <taxon>Araneus</taxon>
    </lineage>
</organism>
<evidence type="ECO:0000313" key="1">
    <source>
        <dbReference type="EMBL" id="GBN62985.1"/>
    </source>
</evidence>
<dbReference type="AlphaFoldDB" id="A0A4Y2QI77"/>
<dbReference type="OrthoDB" id="9971063at2759"/>
<gene>
    <name evidence="1" type="ORF">AVEN_25686_1</name>
</gene>
<dbReference type="Proteomes" id="UP000499080">
    <property type="component" value="Unassembled WGS sequence"/>
</dbReference>
<reference evidence="1 2" key="1">
    <citation type="journal article" date="2019" name="Sci. Rep.">
        <title>Orb-weaving spider Araneus ventricosus genome elucidates the spidroin gene catalogue.</title>
        <authorList>
            <person name="Kono N."/>
            <person name="Nakamura H."/>
            <person name="Ohtoshi R."/>
            <person name="Moran D.A.P."/>
            <person name="Shinohara A."/>
            <person name="Yoshida Y."/>
            <person name="Fujiwara M."/>
            <person name="Mori M."/>
            <person name="Tomita M."/>
            <person name="Arakawa K."/>
        </authorList>
    </citation>
    <scope>NUCLEOTIDE SEQUENCE [LARGE SCALE GENOMIC DNA]</scope>
</reference>
<dbReference type="PANTHER" id="PTHR47326">
    <property type="entry name" value="TRANSPOSABLE ELEMENT TC3 TRANSPOSASE-LIKE PROTEIN"/>
    <property type="match status" value="1"/>
</dbReference>
<accession>A0A4Y2QI77</accession>
<dbReference type="EMBL" id="BGPR01013951">
    <property type="protein sequence ID" value="GBN62985.1"/>
    <property type="molecule type" value="Genomic_DNA"/>
</dbReference>
<keyword evidence="2" id="KW-1185">Reference proteome</keyword>
<name>A0A4Y2QI77_ARAVE</name>
<dbReference type="Gene3D" id="3.30.420.10">
    <property type="entry name" value="Ribonuclease H-like superfamily/Ribonuclease H"/>
    <property type="match status" value="1"/>
</dbReference>
<dbReference type="InterPro" id="IPR036397">
    <property type="entry name" value="RNaseH_sf"/>
</dbReference>
<proteinExistence type="predicted"/>
<comment type="caution">
    <text evidence="1">The sequence shown here is derived from an EMBL/GenBank/DDBJ whole genome shotgun (WGS) entry which is preliminary data.</text>
</comment>
<dbReference type="PANTHER" id="PTHR47326:SF1">
    <property type="entry name" value="HTH PSQ-TYPE DOMAIN-CONTAINING PROTEIN"/>
    <property type="match status" value="1"/>
</dbReference>